<dbReference type="SUPFAM" id="SSF53448">
    <property type="entry name" value="Nucleotide-diphospho-sugar transferases"/>
    <property type="match status" value="1"/>
</dbReference>
<accession>A1ZCK8</accession>
<reference evidence="1 2" key="1">
    <citation type="submission" date="2007-01" db="EMBL/GenBank/DDBJ databases">
        <authorList>
            <person name="Haygood M."/>
            <person name="Podell S."/>
            <person name="Anderson C."/>
            <person name="Hopkinson B."/>
            <person name="Roe K."/>
            <person name="Barbeau K."/>
            <person name="Gaasterland T."/>
            <person name="Ferriera S."/>
            <person name="Johnson J."/>
            <person name="Kravitz S."/>
            <person name="Beeson K."/>
            <person name="Sutton G."/>
            <person name="Rogers Y.-H."/>
            <person name="Friedman R."/>
            <person name="Frazier M."/>
            <person name="Venter J.C."/>
        </authorList>
    </citation>
    <scope>NUCLEOTIDE SEQUENCE [LARGE SCALE GENOMIC DNA]</scope>
    <source>
        <strain evidence="1 2">ATCC 23134</strain>
    </source>
</reference>
<proteinExistence type="predicted"/>
<dbReference type="InterPro" id="IPR029044">
    <property type="entry name" value="Nucleotide-diphossugar_trans"/>
</dbReference>
<dbReference type="GO" id="GO:0016740">
    <property type="term" value="F:transferase activity"/>
    <property type="evidence" value="ECO:0007669"/>
    <property type="project" value="UniProtKB-KW"/>
</dbReference>
<dbReference type="RefSeq" id="WP_002692905.1">
    <property type="nucleotide sequence ID" value="NZ_AAWS01000001.1"/>
</dbReference>
<evidence type="ECO:0000313" key="2">
    <source>
        <dbReference type="Proteomes" id="UP000004095"/>
    </source>
</evidence>
<dbReference type="OrthoDB" id="9785375at2"/>
<keyword evidence="2" id="KW-1185">Reference proteome</keyword>
<protein>
    <submittedName>
        <fullName evidence="1">Sugar transferase</fullName>
    </submittedName>
</protein>
<comment type="caution">
    <text evidence="1">The sequence shown here is derived from an EMBL/GenBank/DDBJ whole genome shotgun (WGS) entry which is preliminary data.</text>
</comment>
<dbReference type="AlphaFoldDB" id="A1ZCK8"/>
<dbReference type="Proteomes" id="UP000004095">
    <property type="component" value="Unassembled WGS sequence"/>
</dbReference>
<dbReference type="EMBL" id="AAWS01000001">
    <property type="protein sequence ID" value="EAY32010.1"/>
    <property type="molecule type" value="Genomic_DNA"/>
</dbReference>
<name>A1ZCK8_MICM2</name>
<evidence type="ECO:0000313" key="1">
    <source>
        <dbReference type="EMBL" id="EAY32010.1"/>
    </source>
</evidence>
<keyword evidence="1" id="KW-0808">Transferase</keyword>
<gene>
    <name evidence="1" type="ORF">M23134_02039</name>
</gene>
<dbReference type="eggNOG" id="COG2242">
    <property type="taxonomic scope" value="Bacteria"/>
</dbReference>
<organism evidence="1 2">
    <name type="scientific">Microscilla marina ATCC 23134</name>
    <dbReference type="NCBI Taxonomy" id="313606"/>
    <lineage>
        <taxon>Bacteria</taxon>
        <taxon>Pseudomonadati</taxon>
        <taxon>Bacteroidota</taxon>
        <taxon>Cytophagia</taxon>
        <taxon>Cytophagales</taxon>
        <taxon>Microscillaceae</taxon>
        <taxon>Microscilla</taxon>
    </lineage>
</organism>
<dbReference type="Gene3D" id="3.90.550.10">
    <property type="entry name" value="Spore Coat Polysaccharide Biosynthesis Protein SpsA, Chain A"/>
    <property type="match status" value="1"/>
</dbReference>
<sequence length="305" mass="35142">MNLAPIILFVYKRPLHTLQTLVSLQHNHLSKQSLLYIFADAPKEDATEDELKAIAEVKKIIWTQQWCREIRLIERKQNFGLVKNIVDGVTNVVQQHGKVIVLEDDIVTSPGFLTYMNQALNLYASNPVVMQVSGHLPPVILNKKNPDTFFFKKTACWGWGTWAHAWAKLNLDPQYLLNEINSLDKVSAFNIDDSYNFIEHLEANIEGRMNTWAIRWQASVFLEDGLCLYPKKSLTRNIGFDGSGEHCTYSKLYLTQPMATSVEVVKVELTESDEARKKIATFNNQQWQSISFIQKVKSRLKRWIK</sequence>